<dbReference type="EMBL" id="JAHMHQ010000027">
    <property type="protein sequence ID" value="KAK1623854.1"/>
    <property type="molecule type" value="Genomic_DNA"/>
</dbReference>
<dbReference type="Proteomes" id="UP001243989">
    <property type="component" value="Unassembled WGS sequence"/>
</dbReference>
<reference evidence="1" key="1">
    <citation type="submission" date="2021-06" db="EMBL/GenBank/DDBJ databases">
        <title>Comparative genomics, transcriptomics and evolutionary studies reveal genomic signatures of adaptation to plant cell wall in hemibiotrophic fungi.</title>
        <authorList>
            <consortium name="DOE Joint Genome Institute"/>
            <person name="Baroncelli R."/>
            <person name="Diaz J.F."/>
            <person name="Benocci T."/>
            <person name="Peng M."/>
            <person name="Battaglia E."/>
            <person name="Haridas S."/>
            <person name="Andreopoulos W."/>
            <person name="Labutti K."/>
            <person name="Pangilinan J."/>
            <person name="Floch G.L."/>
            <person name="Makela M.R."/>
            <person name="Henrissat B."/>
            <person name="Grigoriev I.V."/>
            <person name="Crouch J.A."/>
            <person name="De Vries R.P."/>
            <person name="Sukno S.A."/>
            <person name="Thon M.R."/>
        </authorList>
    </citation>
    <scope>NUCLEOTIDE SEQUENCE</scope>
    <source>
        <strain evidence="1">CBS 102054</strain>
    </source>
</reference>
<sequence>MFDIRNWPGSPRPLVYVMCFGRFHASIHASRTCELVVPIGATHREQHTPCLSNPWPTARPLAATPWPCNDTKPNIVKWTGHEPNCKAQETAQPNPLPCSSHHEALHHDDDILFPVSHLPSLQSVTTPHPPLATFVACPDNDLSTIAAQNKRTLATP</sequence>
<keyword evidence="2" id="KW-1185">Reference proteome</keyword>
<dbReference type="AlphaFoldDB" id="A0AAI9ZFZ1"/>
<evidence type="ECO:0000313" key="2">
    <source>
        <dbReference type="Proteomes" id="UP001243989"/>
    </source>
</evidence>
<dbReference type="GeneID" id="85476225"/>
<dbReference type="RefSeq" id="XP_060439849.1">
    <property type="nucleotide sequence ID" value="XM_060591363.1"/>
</dbReference>
<proteinExistence type="predicted"/>
<gene>
    <name evidence="1" type="ORF">BDP81DRAFT_438924</name>
</gene>
<protein>
    <submittedName>
        <fullName evidence="1">Uncharacterized protein</fullName>
    </submittedName>
</protein>
<accession>A0AAI9ZFZ1</accession>
<organism evidence="1 2">
    <name type="scientific">Colletotrichum phormii</name>
    <dbReference type="NCBI Taxonomy" id="359342"/>
    <lineage>
        <taxon>Eukaryota</taxon>
        <taxon>Fungi</taxon>
        <taxon>Dikarya</taxon>
        <taxon>Ascomycota</taxon>
        <taxon>Pezizomycotina</taxon>
        <taxon>Sordariomycetes</taxon>
        <taxon>Hypocreomycetidae</taxon>
        <taxon>Glomerellales</taxon>
        <taxon>Glomerellaceae</taxon>
        <taxon>Colletotrichum</taxon>
        <taxon>Colletotrichum acutatum species complex</taxon>
    </lineage>
</organism>
<evidence type="ECO:0000313" key="1">
    <source>
        <dbReference type="EMBL" id="KAK1623854.1"/>
    </source>
</evidence>
<name>A0AAI9ZFZ1_9PEZI</name>
<comment type="caution">
    <text evidence="1">The sequence shown here is derived from an EMBL/GenBank/DDBJ whole genome shotgun (WGS) entry which is preliminary data.</text>
</comment>